<keyword evidence="4" id="KW-1185">Reference proteome</keyword>
<dbReference type="InterPro" id="IPR037185">
    <property type="entry name" value="EmrE-like"/>
</dbReference>
<protein>
    <submittedName>
        <fullName evidence="3">DMT family transporter</fullName>
    </submittedName>
</protein>
<dbReference type="PANTHER" id="PTHR22911:SF103">
    <property type="entry name" value="BLR2811 PROTEIN"/>
    <property type="match status" value="1"/>
</dbReference>
<feature type="transmembrane region" description="Helical" evidence="1">
    <location>
        <begin position="146"/>
        <end position="167"/>
    </location>
</feature>
<accession>A0ABS5W6X0</accession>
<evidence type="ECO:0000313" key="3">
    <source>
        <dbReference type="EMBL" id="MBT2134139.1"/>
    </source>
</evidence>
<gene>
    <name evidence="3" type="ORF">KK137_07325</name>
</gene>
<feature type="transmembrane region" description="Helical" evidence="1">
    <location>
        <begin position="96"/>
        <end position="114"/>
    </location>
</feature>
<name>A0ABS5W6X0_9SPHN</name>
<keyword evidence="1" id="KW-0472">Membrane</keyword>
<feature type="transmembrane region" description="Helical" evidence="1">
    <location>
        <begin position="179"/>
        <end position="200"/>
    </location>
</feature>
<feature type="transmembrane region" description="Helical" evidence="1">
    <location>
        <begin position="40"/>
        <end position="58"/>
    </location>
</feature>
<feature type="transmembrane region" description="Helical" evidence="1">
    <location>
        <begin position="238"/>
        <end position="258"/>
    </location>
</feature>
<evidence type="ECO:0000259" key="2">
    <source>
        <dbReference type="Pfam" id="PF00892"/>
    </source>
</evidence>
<feature type="domain" description="EamA" evidence="2">
    <location>
        <begin position="8"/>
        <end position="140"/>
    </location>
</feature>
<dbReference type="InterPro" id="IPR000620">
    <property type="entry name" value="EamA_dom"/>
</dbReference>
<dbReference type="EMBL" id="JAHFVK010000001">
    <property type="protein sequence ID" value="MBT2134139.1"/>
    <property type="molecule type" value="Genomic_DNA"/>
</dbReference>
<organism evidence="3 4">
    <name type="scientific">Croceibacterium selenioxidans</name>
    <dbReference type="NCBI Taxonomy" id="2838833"/>
    <lineage>
        <taxon>Bacteria</taxon>
        <taxon>Pseudomonadati</taxon>
        <taxon>Pseudomonadota</taxon>
        <taxon>Alphaproteobacteria</taxon>
        <taxon>Sphingomonadales</taxon>
        <taxon>Erythrobacteraceae</taxon>
        <taxon>Croceibacterium</taxon>
    </lineage>
</organism>
<dbReference type="Pfam" id="PF00892">
    <property type="entry name" value="EamA"/>
    <property type="match status" value="2"/>
</dbReference>
<evidence type="ECO:0000256" key="1">
    <source>
        <dbReference type="SAM" id="Phobius"/>
    </source>
</evidence>
<feature type="transmembrane region" description="Helical" evidence="1">
    <location>
        <begin position="264"/>
        <end position="282"/>
    </location>
</feature>
<keyword evidence="1" id="KW-1133">Transmembrane helix</keyword>
<dbReference type="PANTHER" id="PTHR22911">
    <property type="entry name" value="ACYL-MALONYL CONDENSING ENZYME-RELATED"/>
    <property type="match status" value="1"/>
</dbReference>
<evidence type="ECO:0000313" key="4">
    <source>
        <dbReference type="Proteomes" id="UP000811255"/>
    </source>
</evidence>
<feature type="transmembrane region" description="Helical" evidence="1">
    <location>
        <begin position="121"/>
        <end position="140"/>
    </location>
</feature>
<dbReference type="Proteomes" id="UP000811255">
    <property type="component" value="Unassembled WGS sequence"/>
</dbReference>
<feature type="transmembrane region" description="Helical" evidence="1">
    <location>
        <begin position="212"/>
        <end position="231"/>
    </location>
</feature>
<keyword evidence="1" id="KW-0812">Transmembrane</keyword>
<sequence>MTAPHPVRGALLCVAALLLFACMDATTKYLSASHEVPLIVAVRYLGNLLMMIVVFAPHHKMEMVRTQRTGLVLVRALCLAMASLLIGLALQRMPVAQMTAITFLAPILLVAIAGPLLGERVGWIGWLATLGGFAGVMLIVRPGSGLPLSGVVFVLCAVVCNLGYQALSRVLATTEKTAALLFYTALVGSILFSIGLPWYLEDAAPSGFEVVLFASLGIYGGLGHFMFTAAFRYAPASLIAPLNYLQLIWAGLLGWIVFGDVPDGVTILGMIIVALSGAMIALKTRRPPEKRTA</sequence>
<dbReference type="RefSeq" id="WP_214535487.1">
    <property type="nucleotide sequence ID" value="NZ_JAHFVK010000001.1"/>
</dbReference>
<feature type="domain" description="EamA" evidence="2">
    <location>
        <begin position="149"/>
        <end position="280"/>
    </location>
</feature>
<reference evidence="3 4" key="1">
    <citation type="submission" date="2021-05" db="EMBL/GenBank/DDBJ databases">
        <title>Croceibacterium sp. LX-88 genome sequence.</title>
        <authorList>
            <person name="Luo X."/>
        </authorList>
    </citation>
    <scope>NUCLEOTIDE SEQUENCE [LARGE SCALE GENOMIC DNA]</scope>
    <source>
        <strain evidence="3 4">LX-88</strain>
    </source>
</reference>
<proteinExistence type="predicted"/>
<dbReference type="SUPFAM" id="SSF103481">
    <property type="entry name" value="Multidrug resistance efflux transporter EmrE"/>
    <property type="match status" value="2"/>
</dbReference>
<comment type="caution">
    <text evidence="3">The sequence shown here is derived from an EMBL/GenBank/DDBJ whole genome shotgun (WGS) entry which is preliminary data.</text>
</comment>
<feature type="transmembrane region" description="Helical" evidence="1">
    <location>
        <begin position="70"/>
        <end position="90"/>
    </location>
</feature>